<comment type="caution">
    <text evidence="2">The sequence shown here is derived from an EMBL/GenBank/DDBJ whole genome shotgun (WGS) entry which is preliminary data.</text>
</comment>
<keyword evidence="1" id="KW-1133">Transmembrane helix</keyword>
<dbReference type="Proteomes" id="UP000630353">
    <property type="component" value="Unassembled WGS sequence"/>
</dbReference>
<name>A0A918XPG9_9PROT</name>
<evidence type="ECO:0000256" key="1">
    <source>
        <dbReference type="SAM" id="Phobius"/>
    </source>
</evidence>
<feature type="transmembrane region" description="Helical" evidence="1">
    <location>
        <begin position="41"/>
        <end position="61"/>
    </location>
</feature>
<dbReference type="EMBL" id="BMZS01000002">
    <property type="protein sequence ID" value="GHD44424.1"/>
    <property type="molecule type" value="Genomic_DNA"/>
</dbReference>
<reference evidence="2" key="2">
    <citation type="submission" date="2020-09" db="EMBL/GenBank/DDBJ databases">
        <authorList>
            <person name="Sun Q."/>
            <person name="Kim S."/>
        </authorList>
    </citation>
    <scope>NUCLEOTIDE SEQUENCE</scope>
    <source>
        <strain evidence="2">KCTC 42651</strain>
    </source>
</reference>
<sequence>MLPMLEHAAVGAALVTLAAIGLARAAVHFQRFTGTEDRFFSTSFVSVALVALLVGGAFYLGRAAFEADGLWQPVFAAGGIAVVVLVPTVIWQWFGPRAAEAAGRRASA</sequence>
<reference evidence="2" key="1">
    <citation type="journal article" date="2014" name="Int. J. Syst. Evol. Microbiol.">
        <title>Complete genome sequence of Corynebacterium casei LMG S-19264T (=DSM 44701T), isolated from a smear-ripened cheese.</title>
        <authorList>
            <consortium name="US DOE Joint Genome Institute (JGI-PGF)"/>
            <person name="Walter F."/>
            <person name="Albersmeier A."/>
            <person name="Kalinowski J."/>
            <person name="Ruckert C."/>
        </authorList>
    </citation>
    <scope>NUCLEOTIDE SEQUENCE</scope>
    <source>
        <strain evidence="2">KCTC 42651</strain>
    </source>
</reference>
<feature type="transmembrane region" description="Helical" evidence="1">
    <location>
        <begin position="73"/>
        <end position="94"/>
    </location>
</feature>
<protein>
    <submittedName>
        <fullName evidence="2">Uncharacterized protein</fullName>
    </submittedName>
</protein>
<dbReference type="AlphaFoldDB" id="A0A918XPG9"/>
<keyword evidence="1" id="KW-0812">Transmembrane</keyword>
<keyword evidence="3" id="KW-1185">Reference proteome</keyword>
<evidence type="ECO:0000313" key="3">
    <source>
        <dbReference type="Proteomes" id="UP000630353"/>
    </source>
</evidence>
<organism evidence="2 3">
    <name type="scientific">Thalassobaculum fulvum</name>
    <dbReference type="NCBI Taxonomy" id="1633335"/>
    <lineage>
        <taxon>Bacteria</taxon>
        <taxon>Pseudomonadati</taxon>
        <taxon>Pseudomonadota</taxon>
        <taxon>Alphaproteobacteria</taxon>
        <taxon>Rhodospirillales</taxon>
        <taxon>Thalassobaculaceae</taxon>
        <taxon>Thalassobaculum</taxon>
    </lineage>
</organism>
<accession>A0A918XPG9</accession>
<evidence type="ECO:0000313" key="2">
    <source>
        <dbReference type="EMBL" id="GHD44424.1"/>
    </source>
</evidence>
<dbReference type="RefSeq" id="WP_189987998.1">
    <property type="nucleotide sequence ID" value="NZ_BMZS01000002.1"/>
</dbReference>
<proteinExistence type="predicted"/>
<keyword evidence="1" id="KW-0472">Membrane</keyword>
<gene>
    <name evidence="2" type="ORF">GCM10017083_11820</name>
</gene>